<comment type="caution">
    <text evidence="2">The sequence shown here is derived from an EMBL/GenBank/DDBJ whole genome shotgun (WGS) entry which is preliminary data.</text>
</comment>
<evidence type="ECO:0000313" key="2">
    <source>
        <dbReference type="EMBL" id="GMQ33732.1"/>
    </source>
</evidence>
<keyword evidence="1" id="KW-0812">Transmembrane</keyword>
<proteinExistence type="predicted"/>
<gene>
    <name evidence="2" type="ORF">Ataiwa_20040</name>
</gene>
<keyword evidence="1" id="KW-1133">Transmembrane helix</keyword>
<reference evidence="2 3" key="1">
    <citation type="submission" date="2023-08" db="EMBL/GenBank/DDBJ databases">
        <title>Draft genome sequence of Algoriphagus taiwanensis.</title>
        <authorList>
            <person name="Takatani N."/>
            <person name="Hosokawa M."/>
            <person name="Sawabe T."/>
        </authorList>
    </citation>
    <scope>NUCLEOTIDE SEQUENCE [LARGE SCALE GENOMIC DNA]</scope>
    <source>
        <strain evidence="2 3">JCM 19755</strain>
    </source>
</reference>
<keyword evidence="1" id="KW-0472">Membrane</keyword>
<accession>A0ABQ6Q1H3</accession>
<evidence type="ECO:0000256" key="1">
    <source>
        <dbReference type="SAM" id="Phobius"/>
    </source>
</evidence>
<feature type="transmembrane region" description="Helical" evidence="1">
    <location>
        <begin position="10"/>
        <end position="28"/>
    </location>
</feature>
<organism evidence="2 3">
    <name type="scientific">Algoriphagus taiwanensis</name>
    <dbReference type="NCBI Taxonomy" id="1445656"/>
    <lineage>
        <taxon>Bacteria</taxon>
        <taxon>Pseudomonadati</taxon>
        <taxon>Bacteroidota</taxon>
        <taxon>Cytophagia</taxon>
        <taxon>Cytophagales</taxon>
        <taxon>Cyclobacteriaceae</taxon>
        <taxon>Algoriphagus</taxon>
    </lineage>
</organism>
<dbReference type="EMBL" id="BTPE01000006">
    <property type="protein sequence ID" value="GMQ33732.1"/>
    <property type="molecule type" value="Genomic_DNA"/>
</dbReference>
<protein>
    <submittedName>
        <fullName evidence="2">Uncharacterized protein</fullName>
    </submittedName>
</protein>
<dbReference type="Proteomes" id="UP001307705">
    <property type="component" value="Unassembled WGS sequence"/>
</dbReference>
<evidence type="ECO:0000313" key="3">
    <source>
        <dbReference type="Proteomes" id="UP001307705"/>
    </source>
</evidence>
<sequence>MDNRIAMNELLFYSILFVIVIGHAIAAFRMYREVNADSGMSFHEKNNWKLKALISPLIFLSYYRQDKRRRNRGE</sequence>
<keyword evidence="3" id="KW-1185">Reference proteome</keyword>
<name>A0ABQ6Q1H3_9BACT</name>